<reference evidence="6" key="1">
    <citation type="submission" date="2016-10" db="EMBL/GenBank/DDBJ databases">
        <authorList>
            <person name="Varghese N."/>
            <person name="Submissions S."/>
        </authorList>
    </citation>
    <scope>NUCLEOTIDE SEQUENCE [LARGE SCALE GENOMIC DNA]</scope>
    <source>
        <strain evidence="6">ATCC 25963</strain>
    </source>
</reference>
<evidence type="ECO:0000256" key="4">
    <source>
        <dbReference type="SAM" id="SignalP"/>
    </source>
</evidence>
<feature type="signal peptide" evidence="4">
    <location>
        <begin position="1"/>
        <end position="25"/>
    </location>
</feature>
<dbReference type="PANTHER" id="PTHR45586:SF1">
    <property type="entry name" value="LIPOPOLYSACCHARIDE ASSEMBLY PROTEIN B"/>
    <property type="match status" value="1"/>
</dbReference>
<dbReference type="SMART" id="SM00028">
    <property type="entry name" value="TPR"/>
    <property type="match status" value="6"/>
</dbReference>
<organism evidence="5 6">
    <name type="scientific">Nannocystis exedens</name>
    <dbReference type="NCBI Taxonomy" id="54"/>
    <lineage>
        <taxon>Bacteria</taxon>
        <taxon>Pseudomonadati</taxon>
        <taxon>Myxococcota</taxon>
        <taxon>Polyangia</taxon>
        <taxon>Nannocystales</taxon>
        <taxon>Nannocystaceae</taxon>
        <taxon>Nannocystis</taxon>
    </lineage>
</organism>
<dbReference type="Proteomes" id="UP000199400">
    <property type="component" value="Unassembled WGS sequence"/>
</dbReference>
<evidence type="ECO:0000313" key="5">
    <source>
        <dbReference type="EMBL" id="SFE12461.1"/>
    </source>
</evidence>
<dbReference type="EMBL" id="FOMX01000009">
    <property type="protein sequence ID" value="SFE12461.1"/>
    <property type="molecule type" value="Genomic_DNA"/>
</dbReference>
<keyword evidence="1" id="KW-0677">Repeat</keyword>
<protein>
    <submittedName>
        <fullName evidence="5">Tfp pilus assembly protein PilF</fullName>
    </submittedName>
</protein>
<evidence type="ECO:0000256" key="1">
    <source>
        <dbReference type="ARBA" id="ARBA00022737"/>
    </source>
</evidence>
<dbReference type="PROSITE" id="PS50293">
    <property type="entry name" value="TPR_REGION"/>
    <property type="match status" value="1"/>
</dbReference>
<dbReference type="STRING" id="54.SAMN02745121_03063"/>
<dbReference type="InterPro" id="IPR051012">
    <property type="entry name" value="CellSynth/LPSAsmb/PSIAsmb"/>
</dbReference>
<feature type="repeat" description="TPR" evidence="3">
    <location>
        <begin position="148"/>
        <end position="181"/>
    </location>
</feature>
<dbReference type="Pfam" id="PF13414">
    <property type="entry name" value="TPR_11"/>
    <property type="match status" value="1"/>
</dbReference>
<evidence type="ECO:0000313" key="6">
    <source>
        <dbReference type="Proteomes" id="UP000199400"/>
    </source>
</evidence>
<dbReference type="PROSITE" id="PS50005">
    <property type="entry name" value="TPR"/>
    <property type="match status" value="2"/>
</dbReference>
<dbReference type="AlphaFoldDB" id="A0A1I1XYU5"/>
<evidence type="ECO:0000256" key="3">
    <source>
        <dbReference type="PROSITE-ProRule" id="PRU00339"/>
    </source>
</evidence>
<dbReference type="Pfam" id="PF14559">
    <property type="entry name" value="TPR_19"/>
    <property type="match status" value="1"/>
</dbReference>
<dbReference type="PANTHER" id="PTHR45586">
    <property type="entry name" value="TPR REPEAT-CONTAINING PROTEIN PA4667"/>
    <property type="match status" value="1"/>
</dbReference>
<dbReference type="Pfam" id="PF13432">
    <property type="entry name" value="TPR_16"/>
    <property type="match status" value="1"/>
</dbReference>
<accession>A0A1I1XYU5</accession>
<proteinExistence type="predicted"/>
<feature type="repeat" description="TPR" evidence="3">
    <location>
        <begin position="216"/>
        <end position="249"/>
    </location>
</feature>
<keyword evidence="4" id="KW-0732">Signal</keyword>
<dbReference type="InterPro" id="IPR011990">
    <property type="entry name" value="TPR-like_helical_dom_sf"/>
</dbReference>
<evidence type="ECO:0000256" key="2">
    <source>
        <dbReference type="ARBA" id="ARBA00022803"/>
    </source>
</evidence>
<dbReference type="Gene3D" id="1.25.40.10">
    <property type="entry name" value="Tetratricopeptide repeat domain"/>
    <property type="match status" value="3"/>
</dbReference>
<keyword evidence="2 3" id="KW-0802">TPR repeat</keyword>
<dbReference type="SUPFAM" id="SSF48452">
    <property type="entry name" value="TPR-like"/>
    <property type="match status" value="2"/>
</dbReference>
<feature type="chain" id="PRO_5011790128" evidence="4">
    <location>
        <begin position="26"/>
        <end position="302"/>
    </location>
</feature>
<keyword evidence="6" id="KW-1185">Reference proteome</keyword>
<dbReference type="InterPro" id="IPR019734">
    <property type="entry name" value="TPR_rpt"/>
</dbReference>
<gene>
    <name evidence="5" type="ORF">SAMN02745121_03063</name>
</gene>
<sequence>MRRLSPLAALVVSCAVLLPACNGLASRNRVQAINRMNEGIQLFDRNNTAGAEKAIQDAIQLDPTYAAAHHTLGQIYKKQNKLVDAEKAFTGAIDNMKAEPQAEYWYDLGAVQQAQGEADGVSSSERETKFNAAINSFQEALKLDPKMYRAHYRTGVLYEKLDQPEKADAAYRKTIEIKPSYSPAFVSLGNMYIDYGFANVAMAVLDTGAQINDKDARMWNGLGRAHFELGQMKEAIDAYTKAKAIDPDGADALYGLGMAYAELRQRKEAKENLELFLGKAGDARPDLIKAARDTVARMQDVI</sequence>
<name>A0A1I1XYU5_9BACT</name>